<accession>A0A2C5YB49</accession>
<proteinExistence type="predicted"/>
<dbReference type="InterPro" id="IPR055334">
    <property type="entry name" value="PEX8-like"/>
</dbReference>
<organism evidence="1 2">
    <name type="scientific">Ophiocordyceps australis</name>
    <dbReference type="NCBI Taxonomy" id="1399860"/>
    <lineage>
        <taxon>Eukaryota</taxon>
        <taxon>Fungi</taxon>
        <taxon>Dikarya</taxon>
        <taxon>Ascomycota</taxon>
        <taxon>Pezizomycotina</taxon>
        <taxon>Sordariomycetes</taxon>
        <taxon>Hypocreomycetidae</taxon>
        <taxon>Hypocreales</taxon>
        <taxon>Ophiocordycipitaceae</taxon>
        <taxon>Ophiocordyceps</taxon>
    </lineage>
</organism>
<evidence type="ECO:0000313" key="1">
    <source>
        <dbReference type="EMBL" id="PHH64690.1"/>
    </source>
</evidence>
<keyword evidence="2" id="KW-1185">Reference proteome</keyword>
<dbReference type="STRING" id="1399860.A0A2C5YB49"/>
<dbReference type="OrthoDB" id="2357318at2759"/>
<dbReference type="PANTHER" id="PTHR39214">
    <property type="entry name" value="MICROBODY (PEROXISOME) BIOGENESIS PROTEIN PEROXIN 8 (EUROFUNG)"/>
    <property type="match status" value="1"/>
</dbReference>
<sequence length="686" mass="75488">MPADRLLNTVLQHYQDVHDAEKTDQVVGSTAHLLSQLSNPLNLSLLTSQLLTAPAIWNRQDDARVAMRIISVYHAAAGRVRQGRTAEARRSIPRQGSGLGCDEWTRAIVKGADDKSRPWQHLLVLTGVLIGMEGDDKPSISRYLRHRLQQAIVTAANLALEQVAQDGERAAASIIIALNFAFSHISEFHRTQINCDALLPVVVWAITGEQGLCNGQFLYAIAKDTTETASRILSWPAQSLSSHMLEELDKQPLVANAGPISKLAAFAVQHARDCSAVLQAHDALLLFTAKVFDAWQSMAFSDIDPAFESMRLGPETMQSTWPLLWQLLKKLMFATVAVVQAVVARSLLDANMFAQNVASTIATKTLHLLRNLFFISSRNGNSSFQVYTFTYLTSIDIVTRDSVACEKLLEECRRARHASFTASHLERTLDLFYLNLAEHLPLSLSTRACEMLIIEPATAYLSNDGPLTPFMVQVFESAHSAILSVLCCPQQSSLTMRVAPAYIVKLFDSFPHHISPRQFRVAFKTVMEIVSPPYPIAGMRPELSETLLDMLRSLIPGASTAPLNPTPDVLSRDAASQQGEMLSEQSALVLTLIDSLPFLPLGLVEEWLTVAANLMNGIADMQMRAPAKKRFLDLLVNGELDVDRAMIGLAWWTDQGGRELIVFGGPGEPVMMSGALFSNGEKTSHL</sequence>
<dbReference type="EMBL" id="NJET01000027">
    <property type="protein sequence ID" value="PHH64690.1"/>
    <property type="molecule type" value="Genomic_DNA"/>
</dbReference>
<dbReference type="Pfam" id="PF26001">
    <property type="entry name" value="Pex8"/>
    <property type="match status" value="1"/>
</dbReference>
<evidence type="ECO:0008006" key="3">
    <source>
        <dbReference type="Google" id="ProtNLM"/>
    </source>
</evidence>
<name>A0A2C5YB49_9HYPO</name>
<evidence type="ECO:0000313" key="2">
    <source>
        <dbReference type="Proteomes" id="UP000226192"/>
    </source>
</evidence>
<dbReference type="Proteomes" id="UP000226192">
    <property type="component" value="Unassembled WGS sequence"/>
</dbReference>
<protein>
    <recommendedName>
        <fullName evidence="3">Peroxisomal membrane protein PEX17</fullName>
    </recommendedName>
</protein>
<comment type="caution">
    <text evidence="1">The sequence shown here is derived from an EMBL/GenBank/DDBJ whole genome shotgun (WGS) entry which is preliminary data.</text>
</comment>
<reference evidence="1 2" key="1">
    <citation type="submission" date="2017-06" db="EMBL/GenBank/DDBJ databases">
        <title>Ant-infecting Ophiocordyceps genomes reveal a high diversity of potential behavioral manipulation genes and a possible major role for enterotoxins.</title>
        <authorList>
            <person name="De Bekker C."/>
            <person name="Evans H.C."/>
            <person name="Brachmann A."/>
            <person name="Hughes D.P."/>
        </authorList>
    </citation>
    <scope>NUCLEOTIDE SEQUENCE [LARGE SCALE GENOMIC DNA]</scope>
    <source>
        <strain evidence="1 2">Map64</strain>
    </source>
</reference>
<gene>
    <name evidence="1" type="ORF">CDD81_4131</name>
</gene>
<dbReference type="AlphaFoldDB" id="A0A2C5YB49"/>
<dbReference type="PANTHER" id="PTHR39214:SF1">
    <property type="entry name" value="MICROBODY (PEROXISOME) BIOGENESIS PROTEIN PEROXIN 8 (EUROFUNG)"/>
    <property type="match status" value="1"/>
</dbReference>